<accession>A0A1W2AL60</accession>
<proteinExistence type="predicted"/>
<gene>
    <name evidence="2" type="ORF">SAMN05660703_2012</name>
</gene>
<dbReference type="Proteomes" id="UP000192360">
    <property type="component" value="Unassembled WGS sequence"/>
</dbReference>
<evidence type="ECO:0000313" key="3">
    <source>
        <dbReference type="Proteomes" id="UP000192360"/>
    </source>
</evidence>
<dbReference type="AlphaFoldDB" id="A0A1W2AL60"/>
<name>A0A1W2AL60_9FLAO</name>
<dbReference type="EMBL" id="FWXO01000003">
    <property type="protein sequence ID" value="SMC61242.1"/>
    <property type="molecule type" value="Genomic_DNA"/>
</dbReference>
<reference evidence="2 3" key="1">
    <citation type="submission" date="2017-04" db="EMBL/GenBank/DDBJ databases">
        <authorList>
            <person name="Afonso C.L."/>
            <person name="Miller P.J."/>
            <person name="Scott M.A."/>
            <person name="Spackman E."/>
            <person name="Goraichik I."/>
            <person name="Dimitrov K.M."/>
            <person name="Suarez D.L."/>
            <person name="Swayne D.E."/>
        </authorList>
    </citation>
    <scope>NUCLEOTIDE SEQUENCE [LARGE SCALE GENOMIC DNA]</scope>
    <source>
        <strain evidence="2 3">DSM 21164</strain>
    </source>
</reference>
<feature type="signal peptide" evidence="1">
    <location>
        <begin position="1"/>
        <end position="24"/>
    </location>
</feature>
<evidence type="ECO:0000256" key="1">
    <source>
        <dbReference type="SAM" id="SignalP"/>
    </source>
</evidence>
<evidence type="ECO:0000313" key="2">
    <source>
        <dbReference type="EMBL" id="SMC61242.1"/>
    </source>
</evidence>
<dbReference type="OrthoDB" id="1427740at2"/>
<keyword evidence="3" id="KW-1185">Reference proteome</keyword>
<feature type="chain" id="PRO_5010745415" evidence="1">
    <location>
        <begin position="25"/>
        <end position="228"/>
    </location>
</feature>
<dbReference type="RefSeq" id="WP_084061358.1">
    <property type="nucleotide sequence ID" value="NZ_FWXO01000003.1"/>
</dbReference>
<keyword evidence="1" id="KW-0732">Signal</keyword>
<dbReference type="STRING" id="504486.SAMN05660703_2012"/>
<protein>
    <submittedName>
        <fullName evidence="2">Uncharacterized protein</fullName>
    </submittedName>
</protein>
<sequence>MRSISNILCLLAFLLFTSFTTDRACEYVGSNIEFIETQTKKALSEQDLNKAKFQVYKAINAIEKTREKLKDCGCSYASKNLFDGLDNLIKATKTSTIKAAHLLIERALVNTASSLESLHEHYTHQGNYQADLLTLNIKTSDEEKLSNKITTDRELRQKIDVSLEKFEKSLNLVVESVDCKEATKFTTDIYKKCEQALLKDDLTEGKKYYNLRTKAIASAALKKLEGCK</sequence>
<organism evidence="2 3">
    <name type="scientific">Cellulophaga tyrosinoxydans</name>
    <dbReference type="NCBI Taxonomy" id="504486"/>
    <lineage>
        <taxon>Bacteria</taxon>
        <taxon>Pseudomonadati</taxon>
        <taxon>Bacteroidota</taxon>
        <taxon>Flavobacteriia</taxon>
        <taxon>Flavobacteriales</taxon>
        <taxon>Flavobacteriaceae</taxon>
        <taxon>Cellulophaga</taxon>
    </lineage>
</organism>